<name>A0A2R4VTB2_9PROT</name>
<dbReference type="Proteomes" id="UP000077405">
    <property type="component" value="Plasmid pYZ2"/>
</dbReference>
<proteinExistence type="predicted"/>
<accession>A0A2R4VTB2</accession>
<organism evidence="1 2">
    <name type="scientific">Azospirillum humicireducens</name>
    <dbReference type="NCBI Taxonomy" id="1226968"/>
    <lineage>
        <taxon>Bacteria</taxon>
        <taxon>Pseudomonadati</taxon>
        <taxon>Pseudomonadota</taxon>
        <taxon>Alphaproteobacteria</taxon>
        <taxon>Rhodospirillales</taxon>
        <taxon>Azospirillaceae</taxon>
        <taxon>Azospirillum</taxon>
    </lineage>
</organism>
<dbReference type="AlphaFoldDB" id="A0A2R4VTB2"/>
<sequence length="82" mass="8370">MSNPTTVTVAVPVTFEITVELPGDVPAPAVAAAIAARAAEHFAHVGQAQIHAFNEVNRIHRLGPGLITAASSRPDAAHKAAA</sequence>
<evidence type="ECO:0000313" key="1">
    <source>
        <dbReference type="EMBL" id="AWB07688.1"/>
    </source>
</evidence>
<geneLocation type="plasmid" evidence="1 2">
    <name>pYZ2</name>
</geneLocation>
<keyword evidence="1" id="KW-0614">Plasmid</keyword>
<keyword evidence="2" id="KW-1185">Reference proteome</keyword>
<evidence type="ECO:0000313" key="2">
    <source>
        <dbReference type="Proteomes" id="UP000077405"/>
    </source>
</evidence>
<dbReference type="KEGG" id="ahu:A6A40_22145"/>
<dbReference type="OrthoDB" id="7307131at2"/>
<protein>
    <submittedName>
        <fullName evidence="1">Uncharacterized protein</fullName>
    </submittedName>
</protein>
<dbReference type="RefSeq" id="WP_108547968.1">
    <property type="nucleotide sequence ID" value="NZ_CP028903.1"/>
</dbReference>
<reference evidence="1 2" key="1">
    <citation type="submission" date="2018-04" db="EMBL/GenBank/DDBJ databases">
        <title>Complete genome sequence of the nitrogen-fixing bacterium Azospirillum humicireducens type strain SgZ-5.</title>
        <authorList>
            <person name="Yu Z."/>
        </authorList>
    </citation>
    <scope>NUCLEOTIDE SEQUENCE [LARGE SCALE GENOMIC DNA]</scope>
    <source>
        <strain evidence="1 2">SgZ-5</strain>
        <plasmid evidence="1 2">pYZ2</plasmid>
    </source>
</reference>
<gene>
    <name evidence="1" type="ORF">A6A40_22145</name>
</gene>
<dbReference type="EMBL" id="CP028903">
    <property type="protein sequence ID" value="AWB07688.1"/>
    <property type="molecule type" value="Genomic_DNA"/>
</dbReference>